<comment type="caution">
    <text evidence="1">The sequence shown here is derived from an EMBL/GenBank/DDBJ whole genome shotgun (WGS) entry which is preliminary data.</text>
</comment>
<dbReference type="Proteomes" id="UP001642409">
    <property type="component" value="Unassembled WGS sequence"/>
</dbReference>
<evidence type="ECO:0000313" key="1">
    <source>
        <dbReference type="EMBL" id="CAI9927512.1"/>
    </source>
</evidence>
<accession>A0AA86NYU5</accession>
<reference evidence="1" key="1">
    <citation type="submission" date="2023-06" db="EMBL/GenBank/DDBJ databases">
        <authorList>
            <person name="Kurt Z."/>
        </authorList>
    </citation>
    <scope>NUCLEOTIDE SEQUENCE</scope>
</reference>
<proteinExistence type="predicted"/>
<keyword evidence="3" id="KW-1185">Reference proteome</keyword>
<sequence length="184" mass="20930">MHYRKRQSLPSILFACKPVSNKTQNIVDCIHENVQMNVRAFNASQVRSLATKTKKLRKELHRVIDLDYFGVTILQSLTSTCATEFRARRRGETRGHASSPPFRPRETKVRVSKYMYFLPNSPNTRRTTAVRRALGSGPCAVNLEEGQFNNAINHQPTTHHKENCTCVHLAGILTQNIRLPICDS</sequence>
<evidence type="ECO:0000313" key="3">
    <source>
        <dbReference type="Proteomes" id="UP001642409"/>
    </source>
</evidence>
<dbReference type="AlphaFoldDB" id="A0AA86NYU5"/>
<evidence type="ECO:0000313" key="2">
    <source>
        <dbReference type="EMBL" id="CAL5972768.1"/>
    </source>
</evidence>
<name>A0AA86NYU5_9EUKA</name>
<gene>
    <name evidence="1" type="ORF">HINF_LOCUS15157</name>
    <name evidence="2" type="ORF">HINF_LOCUS2070</name>
</gene>
<reference evidence="2 3" key="2">
    <citation type="submission" date="2024-07" db="EMBL/GenBank/DDBJ databases">
        <authorList>
            <person name="Akdeniz Z."/>
        </authorList>
    </citation>
    <scope>NUCLEOTIDE SEQUENCE [LARGE SCALE GENOMIC DNA]</scope>
</reference>
<protein>
    <submittedName>
        <fullName evidence="2">Hypothetical_protein</fullName>
    </submittedName>
</protein>
<dbReference type="EMBL" id="CAXDID020000003">
    <property type="protein sequence ID" value="CAL5972768.1"/>
    <property type="molecule type" value="Genomic_DNA"/>
</dbReference>
<dbReference type="EMBL" id="CATOUU010000380">
    <property type="protein sequence ID" value="CAI9927512.1"/>
    <property type="molecule type" value="Genomic_DNA"/>
</dbReference>
<organism evidence="1">
    <name type="scientific">Hexamita inflata</name>
    <dbReference type="NCBI Taxonomy" id="28002"/>
    <lineage>
        <taxon>Eukaryota</taxon>
        <taxon>Metamonada</taxon>
        <taxon>Diplomonadida</taxon>
        <taxon>Hexamitidae</taxon>
        <taxon>Hexamitinae</taxon>
        <taxon>Hexamita</taxon>
    </lineage>
</organism>